<accession>A0A5B2TMH5</accession>
<protein>
    <recommendedName>
        <fullName evidence="3">Apea-like HEPN domain-containing protein</fullName>
    </recommendedName>
</protein>
<dbReference type="RefSeq" id="WP_149835616.1">
    <property type="nucleotide sequence ID" value="NZ_VUNZ01000006.1"/>
</dbReference>
<name>A0A5B2TMH5_9FLAO</name>
<dbReference type="OrthoDB" id="1260490at2"/>
<evidence type="ECO:0000313" key="1">
    <source>
        <dbReference type="EMBL" id="KAA2215672.1"/>
    </source>
</evidence>
<proteinExistence type="predicted"/>
<evidence type="ECO:0000313" key="2">
    <source>
        <dbReference type="Proteomes" id="UP000323082"/>
    </source>
</evidence>
<sequence>MIENSIYDFNKIYEHYEEINRNILNKAFIEEDEDKKTLILQFYDDFIKFDAKLRLGIAIKEIKLTEKFVDEKHGDLKECHLLLYKLSDIWFAYEAFFIFHQKALTLNLLDRKILWLDDSTNIEYSNTEEINNSLQQVNFELKNKFNNIDKRTLLKGYLQYCEKLAKGGQKARLKKIVDKIIINQRIPDLSHTEVLTIIYSIRNNFVHNGEITVYPEHFTYALKKELLLILYKYLVIITIKSATITIQKKLIQN</sequence>
<evidence type="ECO:0008006" key="3">
    <source>
        <dbReference type="Google" id="ProtNLM"/>
    </source>
</evidence>
<reference evidence="1 2" key="1">
    <citation type="journal article" date="2015" name="Int. J. Syst. Evol. Microbiol.">
        <title>Chryseobacterium sediminis sp. nov., isolated from a river sediment.</title>
        <authorList>
            <person name="Kampfer P."/>
            <person name="Busse H.J."/>
            <person name="McInroy J.A."/>
            <person name="Glaeser S.P."/>
        </authorList>
    </citation>
    <scope>NUCLEOTIDE SEQUENCE [LARGE SCALE GENOMIC DNA]</scope>
    <source>
        <strain evidence="1 2">IMT-174</strain>
    </source>
</reference>
<comment type="caution">
    <text evidence="1">The sequence shown here is derived from an EMBL/GenBank/DDBJ whole genome shotgun (WGS) entry which is preliminary data.</text>
</comment>
<dbReference type="AlphaFoldDB" id="A0A5B2TMH5"/>
<organism evidence="1 2">
    <name type="scientific">Chryseobacterium sediminis</name>
    <dbReference type="NCBI Taxonomy" id="1679494"/>
    <lineage>
        <taxon>Bacteria</taxon>
        <taxon>Pseudomonadati</taxon>
        <taxon>Bacteroidota</taxon>
        <taxon>Flavobacteriia</taxon>
        <taxon>Flavobacteriales</taxon>
        <taxon>Weeksellaceae</taxon>
        <taxon>Chryseobacterium group</taxon>
        <taxon>Chryseobacterium</taxon>
    </lineage>
</organism>
<dbReference type="Proteomes" id="UP000323082">
    <property type="component" value="Unassembled WGS sequence"/>
</dbReference>
<gene>
    <name evidence="1" type="ORF">FW780_21380</name>
</gene>
<dbReference type="EMBL" id="VUNZ01000006">
    <property type="protein sequence ID" value="KAA2215672.1"/>
    <property type="molecule type" value="Genomic_DNA"/>
</dbReference>